<dbReference type="Gene3D" id="3.80.10.10">
    <property type="entry name" value="Ribonuclease Inhibitor"/>
    <property type="match status" value="1"/>
</dbReference>
<protein>
    <submittedName>
        <fullName evidence="3">Ribosomal RNA apurinic site specific lyase-like protein</fullName>
    </submittedName>
</protein>
<sequence>MEPVAPAPKLRRSARLRGRLPPVAPPLAHRAPQPRGGRPASTQEEDRAAVVSKILADHPGPGRRFSVRDRYAMADGWLRSGALTALDGVAQPHPLPLPALRFAPTLRVVKLGWCDFPSGMAPRPHFPRLKQITLSDVSISEDAIHGVLSCCPALESLLLEGKSFGVRRLRIASQTLRSLGLCYSWNARDDGRLQEVVIVDAPCLQRLLTPYLNNGPATIRVIAAPKMEALGWISDGISELHLGTTYFPKTTAVNMPSSMPTVKVLALVSDGPNLDAVVDFLKCVPCLETLYITSRPDKVIKNARSVFAKDIFYLKIRYYATMSDYVNKSLS</sequence>
<feature type="compositionally biased region" description="Basic residues" evidence="1">
    <location>
        <begin position="9"/>
        <end position="18"/>
    </location>
</feature>
<reference evidence="4" key="2">
    <citation type="journal article" date="2008" name="Nucleic Acids Res.">
        <title>The rice annotation project database (RAP-DB): 2008 update.</title>
        <authorList>
            <consortium name="The rice annotation project (RAP)"/>
        </authorList>
    </citation>
    <scope>GENOME REANNOTATION</scope>
    <source>
        <strain evidence="4">cv. Nipponbare</strain>
    </source>
</reference>
<evidence type="ECO:0000313" key="4">
    <source>
        <dbReference type="Proteomes" id="UP000000763"/>
    </source>
</evidence>
<dbReference type="PANTHER" id="PTHR32141:SF45">
    <property type="entry name" value="OS07G0285200 PROTEIN"/>
    <property type="match status" value="1"/>
</dbReference>
<name>Q7EZ49_ORYSJ</name>
<organism evidence="3 4">
    <name type="scientific">Oryza sativa subsp. japonica</name>
    <name type="common">Rice</name>
    <dbReference type="NCBI Taxonomy" id="39947"/>
    <lineage>
        <taxon>Eukaryota</taxon>
        <taxon>Viridiplantae</taxon>
        <taxon>Streptophyta</taxon>
        <taxon>Embryophyta</taxon>
        <taxon>Tracheophyta</taxon>
        <taxon>Spermatophyta</taxon>
        <taxon>Magnoliopsida</taxon>
        <taxon>Liliopsida</taxon>
        <taxon>Poales</taxon>
        <taxon>Poaceae</taxon>
        <taxon>BOP clade</taxon>
        <taxon>Oryzoideae</taxon>
        <taxon>Oryzeae</taxon>
        <taxon>Oryzinae</taxon>
        <taxon>Oryza</taxon>
        <taxon>Oryza sativa</taxon>
    </lineage>
</organism>
<dbReference type="SUPFAM" id="SSF52047">
    <property type="entry name" value="RNI-like"/>
    <property type="match status" value="1"/>
</dbReference>
<dbReference type="InterPro" id="IPR055302">
    <property type="entry name" value="F-box_dom-containing"/>
</dbReference>
<dbReference type="InterPro" id="IPR032675">
    <property type="entry name" value="LRR_dom_sf"/>
</dbReference>
<evidence type="ECO:0000259" key="2">
    <source>
        <dbReference type="Pfam" id="PF24758"/>
    </source>
</evidence>
<keyword evidence="3" id="KW-0456">Lyase</keyword>
<feature type="domain" description="F-box/LRR-repeat protein 15/At3g58940/PEG3-like LRR" evidence="2">
    <location>
        <begin position="75"/>
        <end position="292"/>
    </location>
</feature>
<dbReference type="Proteomes" id="UP000000763">
    <property type="component" value="Chromosome 7"/>
</dbReference>
<dbReference type="Pfam" id="PF24758">
    <property type="entry name" value="LRR_At5g56370"/>
    <property type="match status" value="1"/>
</dbReference>
<feature type="region of interest" description="Disordered" evidence="1">
    <location>
        <begin position="1"/>
        <end position="46"/>
    </location>
</feature>
<dbReference type="GO" id="GO:0016829">
    <property type="term" value="F:lyase activity"/>
    <property type="evidence" value="ECO:0007669"/>
    <property type="project" value="UniProtKB-KW"/>
</dbReference>
<dbReference type="AlphaFoldDB" id="Q7EZ49"/>
<evidence type="ECO:0000256" key="1">
    <source>
        <dbReference type="SAM" id="MobiDB-lite"/>
    </source>
</evidence>
<dbReference type="EMBL" id="AP005106">
    <property type="protein sequence ID" value="BAC83746.1"/>
    <property type="molecule type" value="Genomic_DNA"/>
</dbReference>
<accession>Q7EZ49</accession>
<gene>
    <name evidence="3" type="primary">OSJNBb0091I19.119</name>
</gene>
<evidence type="ECO:0000313" key="3">
    <source>
        <dbReference type="EMBL" id="BAC83746.1"/>
    </source>
</evidence>
<proteinExistence type="predicted"/>
<dbReference type="PANTHER" id="PTHR32141">
    <property type="match status" value="1"/>
</dbReference>
<reference evidence="4" key="1">
    <citation type="journal article" date="2005" name="Nature">
        <title>The map-based sequence of the rice genome.</title>
        <authorList>
            <consortium name="International rice genome sequencing project (IRGSP)"/>
            <person name="Matsumoto T."/>
            <person name="Wu J."/>
            <person name="Kanamori H."/>
            <person name="Katayose Y."/>
            <person name="Fujisawa M."/>
            <person name="Namiki N."/>
            <person name="Mizuno H."/>
            <person name="Yamamoto K."/>
            <person name="Antonio B.A."/>
            <person name="Baba T."/>
            <person name="Sakata K."/>
            <person name="Nagamura Y."/>
            <person name="Aoki H."/>
            <person name="Arikawa K."/>
            <person name="Arita K."/>
            <person name="Bito T."/>
            <person name="Chiden Y."/>
            <person name="Fujitsuka N."/>
            <person name="Fukunaka R."/>
            <person name="Hamada M."/>
            <person name="Harada C."/>
            <person name="Hayashi A."/>
            <person name="Hijishita S."/>
            <person name="Honda M."/>
            <person name="Hosokawa S."/>
            <person name="Ichikawa Y."/>
            <person name="Idonuma A."/>
            <person name="Iijima M."/>
            <person name="Ikeda M."/>
            <person name="Ikeno M."/>
            <person name="Ito K."/>
            <person name="Ito S."/>
            <person name="Ito T."/>
            <person name="Ito Y."/>
            <person name="Ito Y."/>
            <person name="Iwabuchi A."/>
            <person name="Kamiya K."/>
            <person name="Karasawa W."/>
            <person name="Kurita K."/>
            <person name="Katagiri S."/>
            <person name="Kikuta A."/>
            <person name="Kobayashi H."/>
            <person name="Kobayashi N."/>
            <person name="Machita K."/>
            <person name="Maehara T."/>
            <person name="Masukawa M."/>
            <person name="Mizubayashi T."/>
            <person name="Mukai Y."/>
            <person name="Nagasaki H."/>
            <person name="Nagata Y."/>
            <person name="Naito S."/>
            <person name="Nakashima M."/>
            <person name="Nakama Y."/>
            <person name="Nakamichi Y."/>
            <person name="Nakamura M."/>
            <person name="Meguro A."/>
            <person name="Negishi M."/>
            <person name="Ohta I."/>
            <person name="Ohta T."/>
            <person name="Okamoto M."/>
            <person name="Ono N."/>
            <person name="Saji S."/>
            <person name="Sakaguchi M."/>
            <person name="Sakai K."/>
            <person name="Shibata M."/>
            <person name="Shimokawa T."/>
            <person name="Song J."/>
            <person name="Takazaki Y."/>
            <person name="Terasawa K."/>
            <person name="Tsugane M."/>
            <person name="Tsuji K."/>
            <person name="Ueda S."/>
            <person name="Waki K."/>
            <person name="Yamagata H."/>
            <person name="Yamamoto M."/>
            <person name="Yamamoto S."/>
            <person name="Yamane H."/>
            <person name="Yoshiki S."/>
            <person name="Yoshihara R."/>
            <person name="Yukawa K."/>
            <person name="Zhong H."/>
            <person name="Yano M."/>
            <person name="Yuan Q."/>
            <person name="Ouyang S."/>
            <person name="Liu J."/>
            <person name="Jones K.M."/>
            <person name="Gansberger K."/>
            <person name="Moffat K."/>
            <person name="Hill J."/>
            <person name="Bera J."/>
            <person name="Fadrosh D."/>
            <person name="Jin S."/>
            <person name="Johri S."/>
            <person name="Kim M."/>
            <person name="Overton L."/>
            <person name="Reardon M."/>
            <person name="Tsitrin T."/>
            <person name="Vuong H."/>
            <person name="Weaver B."/>
            <person name="Ciecko A."/>
            <person name="Tallon L."/>
            <person name="Jackson J."/>
            <person name="Pai G."/>
            <person name="Aken S.V."/>
            <person name="Utterback T."/>
            <person name="Reidmuller S."/>
            <person name="Feldblyum T."/>
            <person name="Hsiao J."/>
            <person name="Zismann V."/>
            <person name="Iobst S."/>
            <person name="de Vazeille A.R."/>
            <person name="Buell C.R."/>
            <person name="Ying K."/>
            <person name="Li Y."/>
            <person name="Lu T."/>
            <person name="Huang Y."/>
            <person name="Zhao Q."/>
            <person name="Feng Q."/>
            <person name="Zhang L."/>
            <person name="Zhu J."/>
            <person name="Weng Q."/>
            <person name="Mu J."/>
            <person name="Lu Y."/>
            <person name="Fan D."/>
            <person name="Liu Y."/>
            <person name="Guan J."/>
            <person name="Zhang Y."/>
            <person name="Yu S."/>
            <person name="Liu X."/>
            <person name="Zhang Y."/>
            <person name="Hong G."/>
            <person name="Han B."/>
            <person name="Choisne N."/>
            <person name="Demange N."/>
            <person name="Orjeda G."/>
            <person name="Samain S."/>
            <person name="Cattolico L."/>
            <person name="Pelletier E."/>
            <person name="Couloux A."/>
            <person name="Segurens B."/>
            <person name="Wincker P."/>
            <person name="D'Hont A."/>
            <person name="Scarpelli C."/>
            <person name="Weissenbach J."/>
            <person name="Salanoubat M."/>
            <person name="Quetier F."/>
            <person name="Yu Y."/>
            <person name="Kim H.R."/>
            <person name="Rambo T."/>
            <person name="Currie J."/>
            <person name="Collura K."/>
            <person name="Luo M."/>
            <person name="Yang T."/>
            <person name="Ammiraju J.S.S."/>
            <person name="Engler F."/>
            <person name="Soderlund C."/>
            <person name="Wing R.A."/>
            <person name="Palmer L.E."/>
            <person name="de la Bastide M."/>
            <person name="Spiegel L."/>
            <person name="Nascimento L."/>
            <person name="Zutavern T."/>
            <person name="O'Shaughnessy A."/>
            <person name="Dike S."/>
            <person name="Dedhia N."/>
            <person name="Preston R."/>
            <person name="Balija V."/>
            <person name="McCombie W.R."/>
            <person name="Chow T."/>
            <person name="Chen H."/>
            <person name="Chung M."/>
            <person name="Chen C."/>
            <person name="Shaw J."/>
            <person name="Wu H."/>
            <person name="Hsiao K."/>
            <person name="Chao Y."/>
            <person name="Chu M."/>
            <person name="Cheng C."/>
            <person name="Hour A."/>
            <person name="Lee P."/>
            <person name="Lin S."/>
            <person name="Lin Y."/>
            <person name="Liou J."/>
            <person name="Liu S."/>
            <person name="Hsing Y."/>
            <person name="Raghuvanshi S."/>
            <person name="Mohanty A."/>
            <person name="Bharti A.K."/>
            <person name="Gaur A."/>
            <person name="Gupta V."/>
            <person name="Kumar D."/>
            <person name="Ravi V."/>
            <person name="Vij S."/>
            <person name="Kapur A."/>
            <person name="Khurana P."/>
            <person name="Khurana P."/>
            <person name="Khurana J.P."/>
            <person name="Tyagi A.K."/>
            <person name="Gaikwad K."/>
            <person name="Singh A."/>
            <person name="Dalal V."/>
            <person name="Srivastava S."/>
            <person name="Dixit A."/>
            <person name="Pal A.K."/>
            <person name="Ghazi I.A."/>
            <person name="Yadav M."/>
            <person name="Pandit A."/>
            <person name="Bhargava A."/>
            <person name="Sureshbabu K."/>
            <person name="Batra K."/>
            <person name="Sharma T.R."/>
            <person name="Mohapatra T."/>
            <person name="Singh N.K."/>
            <person name="Messing J."/>
            <person name="Nelson A.B."/>
            <person name="Fuks G."/>
            <person name="Kavchok S."/>
            <person name="Keizer G."/>
            <person name="Linton E."/>
            <person name="Llaca V."/>
            <person name="Song R."/>
            <person name="Tanyolac B."/>
            <person name="Young S."/>
            <person name="Ho-Il K."/>
            <person name="Hahn J.H."/>
            <person name="Sangsakoo G."/>
            <person name="Vanavichit A."/>
            <person name="de Mattos Luiz.A.T."/>
            <person name="Zimmer P.D."/>
            <person name="Malone G."/>
            <person name="Dellagostin O."/>
            <person name="de Oliveira A.C."/>
            <person name="Bevan M."/>
            <person name="Bancroft I."/>
            <person name="Minx P."/>
            <person name="Cordum H."/>
            <person name="Wilson R."/>
            <person name="Cheng Z."/>
            <person name="Jin W."/>
            <person name="Jiang J."/>
            <person name="Leong S.A."/>
            <person name="Iwama H."/>
            <person name="Gojobori T."/>
            <person name="Itoh T."/>
            <person name="Niimura Y."/>
            <person name="Fujii Y."/>
            <person name="Habara T."/>
            <person name="Sakai H."/>
            <person name="Sato Y."/>
            <person name="Wilson G."/>
            <person name="Kumar K."/>
            <person name="McCouch S."/>
            <person name="Juretic N."/>
            <person name="Hoen D."/>
            <person name="Wright S."/>
            <person name="Bruskiewich R."/>
            <person name="Bureau T."/>
            <person name="Miyao A."/>
            <person name="Hirochika H."/>
            <person name="Nishikawa T."/>
            <person name="Kadowaki K."/>
            <person name="Sugiura M."/>
            <person name="Burr B."/>
            <person name="Sasaki T."/>
        </authorList>
    </citation>
    <scope>NUCLEOTIDE SEQUENCE [LARGE SCALE GENOMIC DNA]</scope>
    <source>
        <strain evidence="4">cv. Nipponbare</strain>
    </source>
</reference>
<dbReference type="InterPro" id="IPR055411">
    <property type="entry name" value="LRR_FXL15/At3g58940/PEG3-like"/>
</dbReference>